<gene>
    <name evidence="3" type="ORF">H8E23_07095</name>
</gene>
<evidence type="ECO:0000259" key="2">
    <source>
        <dbReference type="Pfam" id="PF13116"/>
    </source>
</evidence>
<protein>
    <submittedName>
        <fullName evidence="3">AsmA-like C-terminal domain-containing protein</fullName>
    </submittedName>
</protein>
<sequence>MTNLKKKFLWITGALVVLVIFLSTLILLSDRFINQESIINRIQTEMSRVLGGQVEFQRLEFSVFPQVRLVIHQCSFSIPETARGTLASLTIYPKVLPLFTGKLQIAAIDLNAPEIEIRRGKKRAPTDKNLHSFSVGVVQKKVEPVLRFVSSKAPGLILALANGRLKFVEEELVVKAKRFKGTIYRAEDKLTLALDELKLDYPRLDLSGKFDIRQPSPATSRTIELELKALDVDVASTRRAALALAGDIPAVQAIFKIVKGGRLPDFNFAAHGDTINDLGELDNIAVKGSMRDGEIFVPEVDFDLKDVKGDVTISKGILQAKELEARLGSIFARSGTLKLGLAGENALFHLNLPVEADLAELPSILKHVVGDTAFMKELALVENLQGKAAGSIILGEHLASIETNVEVAEFNVSASYRRLPYPLKLNSGRFSYKKDIIALKNVSGSMGKSSFSGAFLQFDLKKTSGLEIKFGKSSFAMEELFPWLSSFTAIKDKFQQLKTIKGTFSLAAFSFRGPPSEPENWHFQTAGSVNNLNITSPLFPDTLEVAAGQFNITTKAISFTDFQANLLDASLTVSGDINGYLKGVQNLDLKFHGNMGPNAARWTSDVIKFPPQLDLRPPISISAANLTWNNRRETTLSGDLTWPQGLKLSADIFVKPDQLTIKKLVIQDSESHATVKLISANRAFDLSFSGNLNKSTLDHLMAQNRFLGGWIKGDFHTHVLLGQPVGSTVQGGLCVKDLVFPWKQTMPVTINTLSLDAQGDNLHVESASLWLAENRFDLKGNLKFDPKGFLLDMEVCADGLNLDNLKQTLDQNITKNHDQADKSLWALHGTLKLKTEKLTYAGYTWSPFHADISFSDKSATVTVSEANVCGIGTHGILTLSPQKINLDVKPAAQNQALHSTIYCLADKAVKVDGNFNLEGNITAQGTDEALLGSLNGNLEFAATAGRFYAGIFHSTLMDIFNLLNLTEVFRGKLPDITKKGFGYNSIQAKADIQHGKLTLNEMIIDGISMNIVGQGSVDLTNKQVDCVALVAPFKAVDFFIKKIPVVKDILGGSLISIPVGIKGPLENPSVTPLSPSAVGSGLLGIMKRTLRLPVQVVQPIFTEGQKK</sequence>
<dbReference type="EMBL" id="JACNJH010000124">
    <property type="protein sequence ID" value="MBC8361147.1"/>
    <property type="molecule type" value="Genomic_DNA"/>
</dbReference>
<feature type="transmembrane region" description="Helical" evidence="1">
    <location>
        <begin position="7"/>
        <end position="28"/>
    </location>
</feature>
<organism evidence="3 4">
    <name type="scientific">Candidatus Desulfatibia profunda</name>
    <dbReference type="NCBI Taxonomy" id="2841695"/>
    <lineage>
        <taxon>Bacteria</taxon>
        <taxon>Pseudomonadati</taxon>
        <taxon>Thermodesulfobacteriota</taxon>
        <taxon>Desulfobacteria</taxon>
        <taxon>Desulfobacterales</taxon>
        <taxon>Desulfobacterales incertae sedis</taxon>
        <taxon>Candidatus Desulfatibia</taxon>
    </lineage>
</organism>
<dbReference type="AlphaFoldDB" id="A0A8J6TIK1"/>
<keyword evidence="1" id="KW-0812">Transmembrane</keyword>
<feature type="domain" description="YhdP central" evidence="2">
    <location>
        <begin position="908"/>
        <end position="1070"/>
    </location>
</feature>
<dbReference type="GO" id="GO:0090313">
    <property type="term" value="P:regulation of protein targeting to membrane"/>
    <property type="evidence" value="ECO:0007669"/>
    <property type="project" value="TreeGrafter"/>
</dbReference>
<dbReference type="Pfam" id="PF13116">
    <property type="entry name" value="YhdP"/>
    <property type="match status" value="1"/>
</dbReference>
<keyword evidence="1" id="KW-0472">Membrane</keyword>
<proteinExistence type="predicted"/>
<dbReference type="PANTHER" id="PTHR30441:SF4">
    <property type="entry name" value="PROTEIN ASMA"/>
    <property type="match status" value="1"/>
</dbReference>
<keyword evidence="1" id="KW-1133">Transmembrane helix</keyword>
<evidence type="ECO:0000313" key="4">
    <source>
        <dbReference type="Proteomes" id="UP000603434"/>
    </source>
</evidence>
<evidence type="ECO:0000313" key="3">
    <source>
        <dbReference type="EMBL" id="MBC8361147.1"/>
    </source>
</evidence>
<dbReference type="InterPro" id="IPR052894">
    <property type="entry name" value="AsmA-related"/>
</dbReference>
<dbReference type="PANTHER" id="PTHR30441">
    <property type="entry name" value="DUF748 DOMAIN-CONTAINING PROTEIN"/>
    <property type="match status" value="1"/>
</dbReference>
<accession>A0A8J6TIK1</accession>
<name>A0A8J6TIK1_9BACT</name>
<evidence type="ECO:0000256" key="1">
    <source>
        <dbReference type="SAM" id="Phobius"/>
    </source>
</evidence>
<dbReference type="Proteomes" id="UP000603434">
    <property type="component" value="Unassembled WGS sequence"/>
</dbReference>
<dbReference type="InterPro" id="IPR025263">
    <property type="entry name" value="YhdP_central"/>
</dbReference>
<comment type="caution">
    <text evidence="3">The sequence shown here is derived from an EMBL/GenBank/DDBJ whole genome shotgun (WGS) entry which is preliminary data.</text>
</comment>
<dbReference type="GO" id="GO:0005886">
    <property type="term" value="C:plasma membrane"/>
    <property type="evidence" value="ECO:0007669"/>
    <property type="project" value="TreeGrafter"/>
</dbReference>
<reference evidence="3 4" key="1">
    <citation type="submission" date="2020-08" db="EMBL/GenBank/DDBJ databases">
        <title>Bridging the membrane lipid divide: bacteria of the FCB group superphylum have the potential to synthesize archaeal ether lipids.</title>
        <authorList>
            <person name="Villanueva L."/>
            <person name="Von Meijenfeldt F.A.B."/>
            <person name="Westbye A.B."/>
            <person name="Yadav S."/>
            <person name="Hopmans E.C."/>
            <person name="Dutilh B.E."/>
            <person name="Sinninghe Damste J.S."/>
        </authorList>
    </citation>
    <scope>NUCLEOTIDE SEQUENCE [LARGE SCALE GENOMIC DNA]</scope>
    <source>
        <strain evidence="3">NIOZ-UU30</strain>
    </source>
</reference>